<accession>A0A7W8ZZB8</accession>
<dbReference type="RefSeq" id="WP_152602072.1">
    <property type="nucleotide sequence ID" value="NZ_JACHBQ010000001.1"/>
</dbReference>
<dbReference type="Proteomes" id="UP000561726">
    <property type="component" value="Unassembled WGS sequence"/>
</dbReference>
<comment type="caution">
    <text evidence="2">The sequence shown here is derived from an EMBL/GenBank/DDBJ whole genome shotgun (WGS) entry which is preliminary data.</text>
</comment>
<name>A0A7W8ZZB8_9MICO</name>
<evidence type="ECO:0000313" key="2">
    <source>
        <dbReference type="EMBL" id="MBB5642690.1"/>
    </source>
</evidence>
<gene>
    <name evidence="2" type="ORF">BJ997_003238</name>
</gene>
<feature type="region of interest" description="Disordered" evidence="1">
    <location>
        <begin position="1"/>
        <end position="42"/>
    </location>
</feature>
<sequence length="78" mass="8089">MSGSTHPPRLGAWQSTPSTIVATGASLSGANPGTPAQPLVPTMSATTTATPAENVPLRSMTDPRLLFSRRYPTHVTST</sequence>
<dbReference type="AlphaFoldDB" id="A0A7W8ZZB8"/>
<protein>
    <submittedName>
        <fullName evidence="2">Uncharacterized protein</fullName>
    </submittedName>
</protein>
<organism evidence="2 3">
    <name type="scientific">Cryobacterium roopkundense</name>
    <dbReference type="NCBI Taxonomy" id="1001240"/>
    <lineage>
        <taxon>Bacteria</taxon>
        <taxon>Bacillati</taxon>
        <taxon>Actinomycetota</taxon>
        <taxon>Actinomycetes</taxon>
        <taxon>Micrococcales</taxon>
        <taxon>Microbacteriaceae</taxon>
        <taxon>Cryobacterium</taxon>
    </lineage>
</organism>
<evidence type="ECO:0000256" key="1">
    <source>
        <dbReference type="SAM" id="MobiDB-lite"/>
    </source>
</evidence>
<proteinExistence type="predicted"/>
<evidence type="ECO:0000313" key="3">
    <source>
        <dbReference type="Proteomes" id="UP000561726"/>
    </source>
</evidence>
<reference evidence="2 3" key="1">
    <citation type="submission" date="2020-08" db="EMBL/GenBank/DDBJ databases">
        <title>Sequencing the genomes of 1000 actinobacteria strains.</title>
        <authorList>
            <person name="Klenk H.-P."/>
        </authorList>
    </citation>
    <scope>NUCLEOTIDE SEQUENCE [LARGE SCALE GENOMIC DNA]</scope>
    <source>
        <strain evidence="2 3">DSM 21065</strain>
    </source>
</reference>
<feature type="compositionally biased region" description="Polar residues" evidence="1">
    <location>
        <begin position="13"/>
        <end position="31"/>
    </location>
</feature>
<dbReference type="EMBL" id="JACHBQ010000001">
    <property type="protein sequence ID" value="MBB5642690.1"/>
    <property type="molecule type" value="Genomic_DNA"/>
</dbReference>